<dbReference type="InterPro" id="IPR029032">
    <property type="entry name" value="AhpD-like"/>
</dbReference>
<gene>
    <name evidence="2" type="ORF">UFOPK3674_00417</name>
</gene>
<dbReference type="Pfam" id="PF02627">
    <property type="entry name" value="CMD"/>
    <property type="match status" value="1"/>
</dbReference>
<sequence length="185" mass="19440">MPQISRFPLHDELSAPDGSLPVLRGVLSTADRVPNFIGVLAGSPAALRGYARLWAELHHGSLDAGTLERIAVAVAEHHGSGRGVVLHGQPVRDVGLTPDEVGAARQFSSALPEQAALLRLLEVIVTRPGPPPEHLLEEARDLGWTDEQLLEAIAVVALETFTALVTVAGDVPVDASGEAARLITA</sequence>
<proteinExistence type="predicted"/>
<dbReference type="InterPro" id="IPR003779">
    <property type="entry name" value="CMD-like"/>
</dbReference>
<dbReference type="SUPFAM" id="SSF69118">
    <property type="entry name" value="AhpD-like"/>
    <property type="match status" value="1"/>
</dbReference>
<feature type="domain" description="Carboxymuconolactone decarboxylase-like" evidence="1">
    <location>
        <begin position="44"/>
        <end position="121"/>
    </location>
</feature>
<dbReference type="PANTHER" id="PTHR35446:SF3">
    <property type="entry name" value="CMD DOMAIN-CONTAINING PROTEIN"/>
    <property type="match status" value="1"/>
</dbReference>
<dbReference type="Gene3D" id="1.20.1290.10">
    <property type="entry name" value="AhpD-like"/>
    <property type="match status" value="1"/>
</dbReference>
<dbReference type="GO" id="GO:0051920">
    <property type="term" value="F:peroxiredoxin activity"/>
    <property type="evidence" value="ECO:0007669"/>
    <property type="project" value="InterPro"/>
</dbReference>
<dbReference type="PANTHER" id="PTHR35446">
    <property type="entry name" value="SI:CH211-175M2.5"/>
    <property type="match status" value="1"/>
</dbReference>
<dbReference type="AlphaFoldDB" id="A0A6J7HT71"/>
<accession>A0A6J7HT71</accession>
<reference evidence="2" key="1">
    <citation type="submission" date="2020-05" db="EMBL/GenBank/DDBJ databases">
        <authorList>
            <person name="Chiriac C."/>
            <person name="Salcher M."/>
            <person name="Ghai R."/>
            <person name="Kavagutti S V."/>
        </authorList>
    </citation>
    <scope>NUCLEOTIDE SEQUENCE</scope>
</reference>
<protein>
    <submittedName>
        <fullName evidence="2">Unannotated protein</fullName>
    </submittedName>
</protein>
<evidence type="ECO:0000313" key="2">
    <source>
        <dbReference type="EMBL" id="CAB4918999.1"/>
    </source>
</evidence>
<name>A0A6J7HT71_9ZZZZ</name>
<dbReference type="EMBL" id="CAFBMX010000002">
    <property type="protein sequence ID" value="CAB4918999.1"/>
    <property type="molecule type" value="Genomic_DNA"/>
</dbReference>
<evidence type="ECO:0000259" key="1">
    <source>
        <dbReference type="Pfam" id="PF02627"/>
    </source>
</evidence>
<organism evidence="2">
    <name type="scientific">freshwater metagenome</name>
    <dbReference type="NCBI Taxonomy" id="449393"/>
    <lineage>
        <taxon>unclassified sequences</taxon>
        <taxon>metagenomes</taxon>
        <taxon>ecological metagenomes</taxon>
    </lineage>
</organism>